<comment type="subunit">
    <text evidence="3 11">The type I restriction/modification system is composed of three polypeptides R, M and S.</text>
</comment>
<evidence type="ECO:0000256" key="7">
    <source>
        <dbReference type="ARBA" id="ARBA00022759"/>
    </source>
</evidence>
<dbReference type="Gene3D" id="3.90.1570.50">
    <property type="match status" value="1"/>
</dbReference>
<dbReference type="Pfam" id="PF22679">
    <property type="entry name" value="T1R_D3-like"/>
    <property type="match status" value="1"/>
</dbReference>
<reference evidence="13" key="1">
    <citation type="submission" date="2019-07" db="EMBL/GenBank/DDBJ databases">
        <authorList>
            <person name="Wongkuna S."/>
            <person name="Scaria J."/>
        </authorList>
    </citation>
    <scope>NUCLEOTIDE SEQUENCE [LARGE SCALE GENOMIC DNA]</scope>
    <source>
        <strain evidence="13">SW178</strain>
    </source>
</reference>
<dbReference type="GO" id="GO:0009307">
    <property type="term" value="P:DNA restriction-modification system"/>
    <property type="evidence" value="ECO:0007669"/>
    <property type="project" value="UniProtKB-KW"/>
</dbReference>
<keyword evidence="10 11" id="KW-0238">DNA-binding</keyword>
<comment type="catalytic activity">
    <reaction evidence="1 11">
        <text>Endonucleolytic cleavage of DNA to give random double-stranded fragments with terminal 5'-phosphates, ATP is simultaneously hydrolyzed.</text>
        <dbReference type="EC" id="3.1.21.3"/>
    </reaction>
</comment>
<keyword evidence="8 11" id="KW-0378">Hydrolase</keyword>
<keyword evidence="6 11" id="KW-0680">Restriction system</keyword>
<evidence type="ECO:0000256" key="6">
    <source>
        <dbReference type="ARBA" id="ARBA00022747"/>
    </source>
</evidence>
<dbReference type="InterPro" id="IPR022625">
    <property type="entry name" value="TypeI_RM_Rsu_C"/>
</dbReference>
<dbReference type="GO" id="GO:0005524">
    <property type="term" value="F:ATP binding"/>
    <property type="evidence" value="ECO:0007669"/>
    <property type="project" value="UniProtKB-KW"/>
</dbReference>
<dbReference type="CDD" id="cd18800">
    <property type="entry name" value="SF2_C_EcoR124I-like"/>
    <property type="match status" value="1"/>
</dbReference>
<dbReference type="GO" id="GO:0009035">
    <property type="term" value="F:type I site-specific deoxyribonuclease activity"/>
    <property type="evidence" value="ECO:0007669"/>
    <property type="project" value="UniProtKB-EC"/>
</dbReference>
<dbReference type="SMART" id="SM00487">
    <property type="entry name" value="DEXDc"/>
    <property type="match status" value="1"/>
</dbReference>
<dbReference type="Pfam" id="PF12008">
    <property type="entry name" value="EcoR124_C"/>
    <property type="match status" value="1"/>
</dbReference>
<keyword evidence="9 11" id="KW-0067">ATP-binding</keyword>
<evidence type="ECO:0000256" key="5">
    <source>
        <dbReference type="ARBA" id="ARBA00022741"/>
    </source>
</evidence>
<sequence>MAFDKEAAFEQAVINLLSKNGWSDNVLKNYSEQDLLRNWANILFENNKDIDRLNNCPLTDSEMQQIIEQIEALKTPLKLNGFINGKSVSVVRDNTDDTLHLGKEVSLKIYDRREIAGGDSCYQIVQQPKFPTKSKILNNRRGDLMLLINGMPVIHIELKKSGIPVSQAYHQIEKYSHEGVFTGLFSLVQIFVAMTPEETVYFANPGIEGEFNPDYYFHWADFNNEPINQWNKIVSTMLSIPMAHQLIGFYTVADDSDGVLKVMRSYQYYAASAISDKVAKTKWDEKNQLGGFVWHTTGSGKTMTSFKSAQLIASSKDADKVVFLMDRIELGTQSLKEYRGFANENEDVQETENTGVLITKLKSSNPADTLIVTSIQKMSNIKDEDGGLNAEDIEKINQKRIVFIVDEAHRSTFGDMLITIKNTFPKAIFFGFTGTPIHEENQKKKNTTTTVFGNELHRYSIADGIRDKNVLGFDPYKVMTFKDKDVRKAVALEKAKAETEQEAIADPKKSKVYYKYMDSVKVPMAGYKDELGGYVKGIEDYLPNSQYRTEEHINAVVKDILENWVTLSHNGKFHAIFATSSIPEAINYYCVIKDAISDLKVTALFDPNIDNNGGAVYKEEGLVKIIEDYNARYRQSFTIPTFAKMKKDIAARLAHKKPYERIEREPDKQIDLLIVVDQMLTGFDSKWVNTLYLDKMLEYENIIQAFSRTNRLFGPDKPFGTIKYYRRPHTMEKNIEAAVKLYSGEKPWGLFAQHLPENLKAMNDIFEEISSLFSNAGINNFEKLPEDITVCRKFAKCLKELNEHLEAAKIQGFRWDVSSYQDEESGEVIDMLFDERLYLVLVLRYKELSSGEGVSGGSDDVPYDLVSYITEIDTGVIDSDYMNSRFEKYMKLLQLDGATQASIEQAEAELHKTFAMLSQEEQKYADIFLHDIQRGDVQVEAGKTFRDYITEYLAKAKNDQVHRISSVLGLNETMLRNMMSLKLNVNNINEFGRFDELKKTVDKSKARQYFEAIEGRKIIPPKVNVKVDNLLREFILSDGVDIILPTDRDNEKINYLEYYPNFEDLPMVAEGKVEYGDK</sequence>
<name>A0A5M9I1G7_9FIRM</name>
<comment type="function">
    <text evidence="11">Subunit R is required for both nuclease and ATPase activities, but not for modification.</text>
</comment>
<keyword evidence="7" id="KW-0255">Endonuclease</keyword>
<dbReference type="PANTHER" id="PTHR30195">
    <property type="entry name" value="TYPE I SITE-SPECIFIC DEOXYRIBONUCLEASE PROTEIN SUBUNIT M AND R"/>
    <property type="match status" value="1"/>
</dbReference>
<comment type="similarity">
    <text evidence="2 11">Belongs to the HsdR family.</text>
</comment>
<proteinExistence type="inferred from homology"/>
<organism evidence="13 14">
    <name type="scientific">Mediterraneibacter catenae</name>
    <dbReference type="NCBI Taxonomy" id="2594882"/>
    <lineage>
        <taxon>Bacteria</taxon>
        <taxon>Bacillati</taxon>
        <taxon>Bacillota</taxon>
        <taxon>Clostridia</taxon>
        <taxon>Lachnospirales</taxon>
        <taxon>Lachnospiraceae</taxon>
        <taxon>Mediterraneibacter</taxon>
    </lineage>
</organism>
<dbReference type="InterPro" id="IPR040980">
    <property type="entry name" value="SWI2_SNF2"/>
</dbReference>
<evidence type="ECO:0000256" key="4">
    <source>
        <dbReference type="ARBA" id="ARBA00022722"/>
    </source>
</evidence>
<dbReference type="InterPro" id="IPR027417">
    <property type="entry name" value="P-loop_NTPase"/>
</dbReference>
<dbReference type="GO" id="GO:0003677">
    <property type="term" value="F:DNA binding"/>
    <property type="evidence" value="ECO:0007669"/>
    <property type="project" value="UniProtKB-KW"/>
</dbReference>
<dbReference type="PROSITE" id="PS51192">
    <property type="entry name" value="HELICASE_ATP_BIND_1"/>
    <property type="match status" value="1"/>
</dbReference>
<evidence type="ECO:0000313" key="14">
    <source>
        <dbReference type="Proteomes" id="UP000322025"/>
    </source>
</evidence>
<accession>A0A5M9I1G7</accession>
<dbReference type="EC" id="3.1.21.3" evidence="11"/>
<keyword evidence="14" id="KW-1185">Reference proteome</keyword>
<dbReference type="InterPro" id="IPR055180">
    <property type="entry name" value="HsdR_RecA-like_helicase_dom_2"/>
</dbReference>
<dbReference type="InterPro" id="IPR007409">
    <property type="entry name" value="Restrct_endonuc_type1_HsdR_N"/>
</dbReference>
<evidence type="ECO:0000256" key="2">
    <source>
        <dbReference type="ARBA" id="ARBA00008598"/>
    </source>
</evidence>
<protein>
    <recommendedName>
        <fullName evidence="11">Type I restriction enzyme endonuclease subunit</fullName>
        <shortName evidence="11">R protein</shortName>
        <ecNumber evidence="11">3.1.21.3</ecNumber>
    </recommendedName>
    <alternativeName>
        <fullName evidence="11">Type-1 restriction enzyme R protein</fullName>
    </alternativeName>
</protein>
<dbReference type="Gene3D" id="3.40.50.300">
    <property type="entry name" value="P-loop containing nucleotide triphosphate hydrolases"/>
    <property type="match status" value="2"/>
</dbReference>
<dbReference type="CDD" id="cd22332">
    <property type="entry name" value="HsdR_N"/>
    <property type="match status" value="1"/>
</dbReference>
<dbReference type="OrthoDB" id="9758243at2"/>
<dbReference type="RefSeq" id="WP_150311048.1">
    <property type="nucleotide sequence ID" value="NZ_VMSO01000012.1"/>
</dbReference>
<dbReference type="NCBIfam" id="TIGR00348">
    <property type="entry name" value="hsdR"/>
    <property type="match status" value="1"/>
</dbReference>
<dbReference type="Proteomes" id="UP000322025">
    <property type="component" value="Unassembled WGS sequence"/>
</dbReference>
<dbReference type="InterPro" id="IPR014001">
    <property type="entry name" value="Helicase_ATP-bd"/>
</dbReference>
<evidence type="ECO:0000259" key="12">
    <source>
        <dbReference type="PROSITE" id="PS51192"/>
    </source>
</evidence>
<dbReference type="InterPro" id="IPR051268">
    <property type="entry name" value="Type-I_R_enzyme_R_subunit"/>
</dbReference>
<dbReference type="Pfam" id="PF04313">
    <property type="entry name" value="HSDR_N"/>
    <property type="match status" value="1"/>
</dbReference>
<comment type="caution">
    <text evidence="13">The sequence shown here is derived from an EMBL/GenBank/DDBJ whole genome shotgun (WGS) entry which is preliminary data.</text>
</comment>
<dbReference type="InterPro" id="IPR004473">
    <property type="entry name" value="Restrct_endonuc_typeI_HsdR"/>
</dbReference>
<evidence type="ECO:0000256" key="8">
    <source>
        <dbReference type="ARBA" id="ARBA00022801"/>
    </source>
</evidence>
<dbReference type="EMBL" id="VMSO01000012">
    <property type="protein sequence ID" value="KAA8501065.1"/>
    <property type="molecule type" value="Genomic_DNA"/>
</dbReference>
<dbReference type="SUPFAM" id="SSF52540">
    <property type="entry name" value="P-loop containing nucleoside triphosphate hydrolases"/>
    <property type="match status" value="2"/>
</dbReference>
<gene>
    <name evidence="13" type="ORF">FNY66_09970</name>
</gene>
<evidence type="ECO:0000256" key="3">
    <source>
        <dbReference type="ARBA" id="ARBA00011296"/>
    </source>
</evidence>
<evidence type="ECO:0000313" key="13">
    <source>
        <dbReference type="EMBL" id="KAA8501065.1"/>
    </source>
</evidence>
<dbReference type="PANTHER" id="PTHR30195:SF16">
    <property type="entry name" value="TYPE I RESTRICTION ENZYME ENDONUCLEASE SUBUNIT"/>
    <property type="match status" value="1"/>
</dbReference>
<evidence type="ECO:0000256" key="10">
    <source>
        <dbReference type="ARBA" id="ARBA00023125"/>
    </source>
</evidence>
<feature type="domain" description="Helicase ATP-binding" evidence="12">
    <location>
        <begin position="282"/>
        <end position="454"/>
    </location>
</feature>
<evidence type="ECO:0000256" key="9">
    <source>
        <dbReference type="ARBA" id="ARBA00022840"/>
    </source>
</evidence>
<keyword evidence="5 11" id="KW-0547">Nucleotide-binding</keyword>
<evidence type="ECO:0000256" key="11">
    <source>
        <dbReference type="RuleBase" id="RU364115"/>
    </source>
</evidence>
<evidence type="ECO:0000256" key="1">
    <source>
        <dbReference type="ARBA" id="ARBA00000851"/>
    </source>
</evidence>
<dbReference type="Pfam" id="PF18766">
    <property type="entry name" value="SWI2_SNF2"/>
    <property type="match status" value="1"/>
</dbReference>
<keyword evidence="4" id="KW-0540">Nuclease</keyword>
<dbReference type="AlphaFoldDB" id="A0A5M9I1G7"/>